<dbReference type="Pfam" id="PF13976">
    <property type="entry name" value="gag_pre-integrs"/>
    <property type="match status" value="1"/>
</dbReference>
<accession>A0A6L2K6T4</accession>
<sequence>MGTCVRLLDNVAFNVVRILLRPPKELATTDIATHALEVLRESSISKSVVEKPIVESNEPKTVKKENGASIVEDWMSKNDEEGEPKLQTVKLNFTMIKFVKPKTTKKPVEKIRKDTYRSPRGNKRNWDQQMSQKLRSGFEMFNKACHVCGSFDHLENDCINWYNDGRFEKPVWTNAQRGNPQQDLKDKGVIDSGCSRYMTENKSYLTDYEAINGGFVAFRGNSKGGKITGKVSHKCMTRRIVFFTDIACVVLSPAFKLTDESHVLLKVPRKDNMYSVDLKNVVPQGGLTCLFAKATTDESTLWHRRLGHVNFKTINTLVKENLVRGNQSNGSAGTARVETVPDKEYIPLPLWTQDPPFSSSSKTSPGAGFKPLGEEEYKDAEDLGNENSKDNVVDENVVYGCADDPNMPELEEIGRFSDAENDDSWANKNNLESNFQVNGYEECFFYGKIKEEVYVCQPPGFEYPDFPDRVYKVEKALYRLHQASRAWKEICTEFEQMMNKKFQMSSMRELTFLLGLQVKQKEDGIFISQDKYVNEILNKFGYFDVKIASTPMETRKTLLKDEKGEDVDEHLYKSMIGSLMVFRYLKGQPKLGLWYPKDLPFDLVAYTKSDYVGASLDRKYTAGGCQFLGCRLISWQCKKQTVVANSTTKAEYIAALWIERHRYMPRWMERRFSSLKQQLEEILSLKMKEKLIACQMKSSLNNLHLWGAKTTTYNEFSSTMASIFSNMKRVGKEVSRKETPLFPTMIVQAQEDMGEVSAIPTDPHHTPTITQPSISKPQKKQKLTKQRRHDTKETYPSGPGDNVADEALMQKMYLNIPMIHYSVTYKAGLSARIESSNEEQSLGKEDASKQGRNIADIDVDAKITLVDETTKDQGRFNDQEMFDTGVFDDEEVVVKKAVVDKEVSAVKEVDASQDQVSAAINTTADVTPDELTTAQTLVEIKKSKPKADKMKKKDQIIFDHQEDKRLQAEINKEERLAGERARLIGMKAQQEKEANIALIESWHEVQAKMEADYELAQRLQAEEQEQLTDAKKIRLFMDFLDKRRKFFAAKREIEKKYRPITKAQQKSLMRSSKKTKAVEGNSKRACEEIEQKSSKRQKVDDNQKIAKLKRCLEIVPNDGDDVTINATPLSSKSPTIVDYKIYKKERNSYFQIIRADGFDEEPEAPEEAPPSLNYVHGPEHPPSPNYVPGPENPPSLVYLPEPEYPEYLVSSDAEDSKDDFEKDPADYLADEGDNDDDNESFEDDVDDEDEEASKDEDDEEARYFVRLPSPMAASLEIPSPPLPVPSPPLPLPSPPTTSPSYTEAPLGYRAVRIWLRVASPPYSAADGARQPRLDVTTMDATLGRLMYRETLKASDPEPRDGPANASGVATTLADYEATRSRNGDDNNDSGTGELALLCGRMFPKESDAVEKYVGGLPNKIQGSVMASKPKTMQAAIKITNDLMDQKICTLVERQARNKRKFDDTSRNNQNQQQPFKRHNVARAYTAGPKEKKLYGGSKPISLATANNNQRALGANQRARNGNVVARAYGVGTVGKNPNANVVMGTFLLNNRYDLILFDTGVDGSFVSSVFSSLIDIIPTTLDHDYDVKLADGGINFPKVFPEDLSGISPTRQVEFQIDLILGVAPVGRAPYRLAPFEMKELSDQLFTLNFWRAFQKALGTRLDMNFENGWERHLPLIEYSYKNSYHVSIKVAPFEALYGQKCQSPVCGAEVRDAQLTGLELIHETTKNIFQIKQRIQAARDH</sequence>
<dbReference type="InterPro" id="IPR036188">
    <property type="entry name" value="FAD/NAD-bd_sf"/>
</dbReference>
<feature type="compositionally biased region" description="Basic and acidic residues" evidence="1">
    <location>
        <begin position="1081"/>
        <end position="1101"/>
    </location>
</feature>
<feature type="region of interest" description="Disordered" evidence="1">
    <location>
        <begin position="1274"/>
        <end position="1300"/>
    </location>
</feature>
<gene>
    <name evidence="4" type="ORF">Tci_016508</name>
</gene>
<dbReference type="PANTHER" id="PTHR11439">
    <property type="entry name" value="GAG-POL-RELATED RETROTRANSPOSON"/>
    <property type="match status" value="1"/>
</dbReference>
<evidence type="ECO:0000259" key="3">
    <source>
        <dbReference type="Pfam" id="PF13976"/>
    </source>
</evidence>
<feature type="region of interest" description="Disordered" evidence="1">
    <location>
        <begin position="351"/>
        <end position="372"/>
    </location>
</feature>
<dbReference type="GO" id="GO:0003676">
    <property type="term" value="F:nucleic acid binding"/>
    <property type="evidence" value="ECO:0007669"/>
    <property type="project" value="InterPro"/>
</dbReference>
<feature type="domain" description="Reverse transcriptase Ty1/copia-type" evidence="2">
    <location>
        <begin position="442"/>
        <end position="492"/>
    </location>
</feature>
<keyword evidence="4" id="KW-0695">RNA-directed DNA polymerase</keyword>
<dbReference type="InterPro" id="IPR013103">
    <property type="entry name" value="RVT_2"/>
</dbReference>
<feature type="region of interest" description="Disordered" evidence="1">
    <location>
        <begin position="757"/>
        <end position="803"/>
    </location>
</feature>
<evidence type="ECO:0000259" key="2">
    <source>
        <dbReference type="Pfam" id="PF07727"/>
    </source>
</evidence>
<dbReference type="InterPro" id="IPR036397">
    <property type="entry name" value="RNaseH_sf"/>
</dbReference>
<protein>
    <submittedName>
        <fullName evidence="4">Putative reverse transcriptase, RNA-dependent DNA polymerase</fullName>
    </submittedName>
</protein>
<dbReference type="CDD" id="cd09272">
    <property type="entry name" value="RNase_HI_RT_Ty1"/>
    <property type="match status" value="1"/>
</dbReference>
<dbReference type="Gene3D" id="3.30.420.10">
    <property type="entry name" value="Ribonuclease H-like superfamily/Ribonuclease H"/>
    <property type="match status" value="1"/>
</dbReference>
<feature type="region of interest" description="Disordered" evidence="1">
    <location>
        <begin position="1063"/>
        <end position="1101"/>
    </location>
</feature>
<dbReference type="Pfam" id="PF07727">
    <property type="entry name" value="RVT_2"/>
    <property type="match status" value="1"/>
</dbReference>
<feature type="compositionally biased region" description="Polar residues" evidence="1">
    <location>
        <begin position="355"/>
        <end position="364"/>
    </location>
</feature>
<feature type="region of interest" description="Disordered" evidence="1">
    <location>
        <begin position="1157"/>
        <end position="1262"/>
    </location>
</feature>
<organism evidence="4">
    <name type="scientific">Tanacetum cinerariifolium</name>
    <name type="common">Dalmatian daisy</name>
    <name type="synonym">Chrysanthemum cinerariifolium</name>
    <dbReference type="NCBI Taxonomy" id="118510"/>
    <lineage>
        <taxon>Eukaryota</taxon>
        <taxon>Viridiplantae</taxon>
        <taxon>Streptophyta</taxon>
        <taxon>Embryophyta</taxon>
        <taxon>Tracheophyta</taxon>
        <taxon>Spermatophyta</taxon>
        <taxon>Magnoliopsida</taxon>
        <taxon>eudicotyledons</taxon>
        <taxon>Gunneridae</taxon>
        <taxon>Pentapetalae</taxon>
        <taxon>asterids</taxon>
        <taxon>campanulids</taxon>
        <taxon>Asterales</taxon>
        <taxon>Asteraceae</taxon>
        <taxon>Asteroideae</taxon>
        <taxon>Anthemideae</taxon>
        <taxon>Anthemidinae</taxon>
        <taxon>Tanacetum</taxon>
    </lineage>
</organism>
<dbReference type="Pfam" id="PF08284">
    <property type="entry name" value="RVP_2"/>
    <property type="match status" value="1"/>
</dbReference>
<feature type="domain" description="GAG-pre-integrase" evidence="3">
    <location>
        <begin position="272"/>
        <end position="328"/>
    </location>
</feature>
<feature type="compositionally biased region" description="Pro residues" evidence="1">
    <location>
        <begin position="1180"/>
        <end position="1193"/>
    </location>
</feature>
<evidence type="ECO:0000313" key="4">
    <source>
        <dbReference type="EMBL" id="GEU44530.1"/>
    </source>
</evidence>
<comment type="caution">
    <text evidence="4">The sequence shown here is derived from an EMBL/GenBank/DDBJ whole genome shotgun (WGS) entry which is preliminary data.</text>
</comment>
<feature type="compositionally biased region" description="Basic residues" evidence="1">
    <location>
        <begin position="777"/>
        <end position="789"/>
    </location>
</feature>
<feature type="region of interest" description="Disordered" evidence="1">
    <location>
        <begin position="1458"/>
        <end position="1481"/>
    </location>
</feature>
<dbReference type="PANTHER" id="PTHR11439:SF495">
    <property type="entry name" value="REVERSE TRANSCRIPTASE, RNA-DEPENDENT DNA POLYMERASE-RELATED"/>
    <property type="match status" value="1"/>
</dbReference>
<dbReference type="InterPro" id="IPR025724">
    <property type="entry name" value="GAG-pre-integrase_dom"/>
</dbReference>
<keyword evidence="4" id="KW-0808">Transferase</keyword>
<dbReference type="Gene3D" id="3.50.50.60">
    <property type="entry name" value="FAD/NAD(P)-binding domain"/>
    <property type="match status" value="1"/>
</dbReference>
<dbReference type="GO" id="GO:0003964">
    <property type="term" value="F:RNA-directed DNA polymerase activity"/>
    <property type="evidence" value="ECO:0007669"/>
    <property type="project" value="UniProtKB-KW"/>
</dbReference>
<keyword evidence="4" id="KW-0548">Nucleotidyltransferase</keyword>
<name>A0A6L2K6T4_TANCI</name>
<feature type="compositionally biased region" description="Low complexity" evidence="1">
    <location>
        <begin position="766"/>
        <end position="776"/>
    </location>
</feature>
<proteinExistence type="predicted"/>
<feature type="compositionally biased region" description="Pro residues" evidence="1">
    <location>
        <begin position="1278"/>
        <end position="1297"/>
    </location>
</feature>
<feature type="compositionally biased region" description="Acidic residues" evidence="1">
    <location>
        <begin position="1228"/>
        <end position="1260"/>
    </location>
</feature>
<evidence type="ECO:0000256" key="1">
    <source>
        <dbReference type="SAM" id="MobiDB-lite"/>
    </source>
</evidence>
<dbReference type="EMBL" id="BKCJ010001858">
    <property type="protein sequence ID" value="GEU44530.1"/>
    <property type="molecule type" value="Genomic_DNA"/>
</dbReference>
<reference evidence="4" key="1">
    <citation type="journal article" date="2019" name="Sci. Rep.">
        <title>Draft genome of Tanacetum cinerariifolium, the natural source of mosquito coil.</title>
        <authorList>
            <person name="Yamashiro T."/>
            <person name="Shiraishi A."/>
            <person name="Satake H."/>
            <person name="Nakayama K."/>
        </authorList>
    </citation>
    <scope>NUCLEOTIDE SEQUENCE</scope>
</reference>